<accession>A0A0P6G9E1</accession>
<name>A0A0P6G9E1_9CRUS</name>
<dbReference type="AlphaFoldDB" id="A0A0P6G9E1"/>
<dbReference type="EMBL" id="GDIQ01036709">
    <property type="protein sequence ID" value="JAN58028.1"/>
    <property type="molecule type" value="Transcribed_RNA"/>
</dbReference>
<sequence>MVPVDSRRIARVLRYSGICYDLLRFQLRGCHPLWPAVPCRSFSKTRRCRRPHDPKRLASLGLGCSPFARRY</sequence>
<reference evidence="1" key="1">
    <citation type="submission" date="2015-10" db="EMBL/GenBank/DDBJ databases">
        <title>EvidentialGene: Evidence-directed Construction of Complete mRNA Transcriptomes without Genomes.</title>
        <authorList>
            <person name="Gilbert D.G."/>
        </authorList>
    </citation>
    <scope>NUCLEOTIDE SEQUENCE</scope>
</reference>
<evidence type="ECO:0000313" key="1">
    <source>
        <dbReference type="EMBL" id="JAN58028.1"/>
    </source>
</evidence>
<organism evidence="1">
    <name type="scientific">Daphnia magna</name>
    <dbReference type="NCBI Taxonomy" id="35525"/>
    <lineage>
        <taxon>Eukaryota</taxon>
        <taxon>Metazoa</taxon>
        <taxon>Ecdysozoa</taxon>
        <taxon>Arthropoda</taxon>
        <taxon>Crustacea</taxon>
        <taxon>Branchiopoda</taxon>
        <taxon>Diplostraca</taxon>
        <taxon>Cladocera</taxon>
        <taxon>Anomopoda</taxon>
        <taxon>Daphniidae</taxon>
        <taxon>Daphnia</taxon>
    </lineage>
</organism>
<protein>
    <submittedName>
        <fullName evidence="1">Uncharacterized protein</fullName>
    </submittedName>
</protein>
<proteinExistence type="predicted"/>